<comment type="caution">
    <text evidence="1">The sequence shown here is derived from an EMBL/GenBank/DDBJ whole genome shotgun (WGS) entry which is preliminary data.</text>
</comment>
<reference evidence="1 2" key="1">
    <citation type="submission" date="2020-11" db="EMBL/GenBank/DDBJ databases">
        <authorList>
            <person name="Lassalle F."/>
        </authorList>
    </citation>
    <scope>NUCLEOTIDE SEQUENCE [LARGE SCALE GENOMIC DNA]</scope>
    <source>
        <strain evidence="1 2">AB21</strain>
    </source>
</reference>
<sequence length="408" mass="47559">MKCADDRPNVADMAILIPNEQARRIFLERQGLSLPPSRSLDKAGLLSLIDKLGFVQIDSIATVERAHHMILFSRNQTYRREHLQNLLEKDGELFEHWTHDASVIPSAFFRYWKHRFVRREAVIGERWRKWQGEDYDSAFEETYRRIVEGGPIMAREMKADEHKSGGWWNWHPNKTALEYYWHTGKLAIAGRVNFQKVYDLTERVLPAHHHEPEVSHEEFVDWACRSALKRLGFATSGEIAAFWALVTPQEAKDWVDAHRDELTEVVIESANGSRPRAAHAFQDFPTSLDNISEPPGRIRVLSPFDPLLRDRNRAERLFNFSYRIEIFVPEPKRQYGYYVFPLIEGDRMIGRIDMKADRKAGSLDVRRLWLEPGVRASNGRLEKLEAELLRVARFTGVERVNYLAGWQP</sequence>
<proteinExistence type="predicted"/>
<evidence type="ECO:0000313" key="2">
    <source>
        <dbReference type="Proteomes" id="UP000601041"/>
    </source>
</evidence>
<protein>
    <submittedName>
        <fullName evidence="1">Winged helix-turn-helix domain-containing protein</fullName>
    </submittedName>
</protein>
<keyword evidence="2" id="KW-1185">Reference proteome</keyword>
<dbReference type="Pfam" id="PF06224">
    <property type="entry name" value="AlkZ-like"/>
    <property type="match status" value="1"/>
</dbReference>
<evidence type="ECO:0000313" key="1">
    <source>
        <dbReference type="EMBL" id="CAD7056691.1"/>
    </source>
</evidence>
<dbReference type="Proteomes" id="UP000601041">
    <property type="component" value="Unassembled WGS sequence"/>
</dbReference>
<dbReference type="EMBL" id="CABFWE030000016">
    <property type="protein sequence ID" value="CAD7056691.1"/>
    <property type="molecule type" value="Genomic_DNA"/>
</dbReference>
<dbReference type="PANTHER" id="PTHR30528:SF0">
    <property type="entry name" value="CYTOPLASMIC PROTEIN"/>
    <property type="match status" value="1"/>
</dbReference>
<name>A0ABM8PZQ9_9HYPH</name>
<organism evidence="1 2">
    <name type="scientific">Pseudorhizobium halotolerans</name>
    <dbReference type="NCBI Taxonomy" id="1233081"/>
    <lineage>
        <taxon>Bacteria</taxon>
        <taxon>Pseudomonadati</taxon>
        <taxon>Pseudomonadota</taxon>
        <taxon>Alphaproteobacteria</taxon>
        <taxon>Hyphomicrobiales</taxon>
        <taxon>Rhizobiaceae</taxon>
        <taxon>Rhizobium/Agrobacterium group</taxon>
        <taxon>Pseudorhizobium</taxon>
    </lineage>
</organism>
<accession>A0ABM8PZQ9</accession>
<gene>
    <name evidence="1" type="ORF">RHAB21_01010</name>
</gene>
<dbReference type="PANTHER" id="PTHR30528">
    <property type="entry name" value="CYTOPLASMIC PROTEIN"/>
    <property type="match status" value="1"/>
</dbReference>
<dbReference type="InterPro" id="IPR009351">
    <property type="entry name" value="AlkZ-like"/>
</dbReference>